<protein>
    <submittedName>
        <fullName evidence="9">ABC transporter permease</fullName>
    </submittedName>
</protein>
<dbReference type="Gene3D" id="1.10.3720.10">
    <property type="entry name" value="MetI-like"/>
    <property type="match status" value="1"/>
</dbReference>
<evidence type="ECO:0000256" key="2">
    <source>
        <dbReference type="ARBA" id="ARBA00022448"/>
    </source>
</evidence>
<dbReference type="Pfam" id="PF00528">
    <property type="entry name" value="BPD_transp_1"/>
    <property type="match status" value="1"/>
</dbReference>
<gene>
    <name evidence="9" type="ORF">ACFQAU_19335</name>
</gene>
<feature type="transmembrane region" description="Helical" evidence="7">
    <location>
        <begin position="218"/>
        <end position="237"/>
    </location>
</feature>
<evidence type="ECO:0000259" key="8">
    <source>
        <dbReference type="PROSITE" id="PS50928"/>
    </source>
</evidence>
<dbReference type="CDD" id="cd06261">
    <property type="entry name" value="TM_PBP2"/>
    <property type="match status" value="1"/>
</dbReference>
<name>A0ABW1Z1X5_9RHOB</name>
<dbReference type="InterPro" id="IPR035906">
    <property type="entry name" value="MetI-like_sf"/>
</dbReference>
<dbReference type="SUPFAM" id="SSF161098">
    <property type="entry name" value="MetI-like"/>
    <property type="match status" value="1"/>
</dbReference>
<reference evidence="10" key="1">
    <citation type="journal article" date="2019" name="Int. J. Syst. Evol. Microbiol.">
        <title>The Global Catalogue of Microorganisms (GCM) 10K type strain sequencing project: providing services to taxonomists for standard genome sequencing and annotation.</title>
        <authorList>
            <consortium name="The Broad Institute Genomics Platform"/>
            <consortium name="The Broad Institute Genome Sequencing Center for Infectious Disease"/>
            <person name="Wu L."/>
            <person name="Ma J."/>
        </authorList>
    </citation>
    <scope>NUCLEOTIDE SEQUENCE [LARGE SCALE GENOMIC DNA]</scope>
    <source>
        <strain evidence="10">NBRC 111368</strain>
    </source>
</reference>
<evidence type="ECO:0000256" key="1">
    <source>
        <dbReference type="ARBA" id="ARBA00004651"/>
    </source>
</evidence>
<evidence type="ECO:0000313" key="9">
    <source>
        <dbReference type="EMBL" id="MFC6643540.1"/>
    </source>
</evidence>
<keyword evidence="10" id="KW-1185">Reference proteome</keyword>
<dbReference type="PANTHER" id="PTHR43163">
    <property type="entry name" value="DIPEPTIDE TRANSPORT SYSTEM PERMEASE PROTEIN DPPB-RELATED"/>
    <property type="match status" value="1"/>
</dbReference>
<comment type="similarity">
    <text evidence="7">Belongs to the binding-protein-dependent transport system permease family.</text>
</comment>
<feature type="transmembrane region" description="Helical" evidence="7">
    <location>
        <begin position="318"/>
        <end position="344"/>
    </location>
</feature>
<accession>A0ABW1Z1X5</accession>
<comment type="caution">
    <text evidence="9">The sequence shown here is derived from an EMBL/GenBank/DDBJ whole genome shotgun (WGS) entry which is preliminary data.</text>
</comment>
<proteinExistence type="inferred from homology"/>
<keyword evidence="5 7" id="KW-1133">Transmembrane helix</keyword>
<feature type="transmembrane region" description="Helical" evidence="7">
    <location>
        <begin position="117"/>
        <end position="138"/>
    </location>
</feature>
<dbReference type="RefSeq" id="WP_132446048.1">
    <property type="nucleotide sequence ID" value="NZ_JBHSWA010000003.1"/>
</dbReference>
<sequence>MLKLSTAGGGDRVTAGFFEFLFRRIIGFAGVLLVLALIIFVLARVVPGDPARIALGPTASAEQVETLRAEMGLDDPLPVQFFNFLGGAVQGDFGKSLISGKPVAQEIAGLLPATLELVLATLIIMLVIGLPFGVLAARYRNTWFDAILQIVSLVGVTMPSFLFAILLQLFAAFYLTDWPILGRASRELGDFAGPTGLLTLDGLLTGRFDVTLDALRHLAFPALALAMAGIGQIMRITRSAMIEHQRRDHVQTLRSFGVPGRVVTFRYLLKLSAIAPLTIMGLEFASLIGNAFVVEMVFSWGGFASAGLEAIMQKDLNAVMAVVLVSGMFFVVANLVIDILIGLIDPRLRMKEGH</sequence>
<evidence type="ECO:0000256" key="7">
    <source>
        <dbReference type="RuleBase" id="RU363032"/>
    </source>
</evidence>
<evidence type="ECO:0000256" key="4">
    <source>
        <dbReference type="ARBA" id="ARBA00022692"/>
    </source>
</evidence>
<feature type="transmembrane region" description="Helical" evidence="7">
    <location>
        <begin position="150"/>
        <end position="175"/>
    </location>
</feature>
<keyword evidence="6 7" id="KW-0472">Membrane</keyword>
<dbReference type="PROSITE" id="PS50928">
    <property type="entry name" value="ABC_TM1"/>
    <property type="match status" value="1"/>
</dbReference>
<dbReference type="InterPro" id="IPR000515">
    <property type="entry name" value="MetI-like"/>
</dbReference>
<keyword evidence="3" id="KW-1003">Cell membrane</keyword>
<evidence type="ECO:0000256" key="5">
    <source>
        <dbReference type="ARBA" id="ARBA00022989"/>
    </source>
</evidence>
<feature type="transmembrane region" description="Helical" evidence="7">
    <location>
        <begin position="274"/>
        <end position="298"/>
    </location>
</feature>
<evidence type="ECO:0000313" key="10">
    <source>
        <dbReference type="Proteomes" id="UP001596403"/>
    </source>
</evidence>
<dbReference type="InterPro" id="IPR045621">
    <property type="entry name" value="BPD_transp_1_N"/>
</dbReference>
<dbReference type="Pfam" id="PF19300">
    <property type="entry name" value="BPD_transp_1_N"/>
    <property type="match status" value="1"/>
</dbReference>
<feature type="domain" description="ABC transmembrane type-1" evidence="8">
    <location>
        <begin position="111"/>
        <end position="341"/>
    </location>
</feature>
<feature type="transmembrane region" description="Helical" evidence="7">
    <location>
        <begin position="21"/>
        <end position="43"/>
    </location>
</feature>
<organism evidence="9 10">
    <name type="scientific">Sulfitobacter profundi</name>
    <dbReference type="NCBI Taxonomy" id="2679961"/>
    <lineage>
        <taxon>Bacteria</taxon>
        <taxon>Pseudomonadati</taxon>
        <taxon>Pseudomonadota</taxon>
        <taxon>Alphaproteobacteria</taxon>
        <taxon>Rhodobacterales</taxon>
        <taxon>Roseobacteraceae</taxon>
        <taxon>Sulfitobacter</taxon>
    </lineage>
</organism>
<evidence type="ECO:0000256" key="3">
    <source>
        <dbReference type="ARBA" id="ARBA00022475"/>
    </source>
</evidence>
<evidence type="ECO:0000256" key="6">
    <source>
        <dbReference type="ARBA" id="ARBA00023136"/>
    </source>
</evidence>
<comment type="subcellular location">
    <subcellularLocation>
        <location evidence="1 7">Cell membrane</location>
        <topology evidence="1 7">Multi-pass membrane protein</topology>
    </subcellularLocation>
</comment>
<dbReference type="EMBL" id="JBHSWA010000003">
    <property type="protein sequence ID" value="MFC6643540.1"/>
    <property type="molecule type" value="Genomic_DNA"/>
</dbReference>
<dbReference type="Proteomes" id="UP001596403">
    <property type="component" value="Unassembled WGS sequence"/>
</dbReference>
<dbReference type="PANTHER" id="PTHR43163:SF6">
    <property type="entry name" value="DIPEPTIDE TRANSPORT SYSTEM PERMEASE PROTEIN DPPB-RELATED"/>
    <property type="match status" value="1"/>
</dbReference>
<keyword evidence="2 7" id="KW-0813">Transport</keyword>
<keyword evidence="4 7" id="KW-0812">Transmembrane</keyword>